<dbReference type="AlphaFoldDB" id="A0A4C1WSN0"/>
<accession>A0A4C1WSN0</accession>
<evidence type="ECO:0000313" key="3">
    <source>
        <dbReference type="Proteomes" id="UP000299102"/>
    </source>
</evidence>
<dbReference type="EMBL" id="BGZK01000648">
    <property type="protein sequence ID" value="GBP54496.1"/>
    <property type="molecule type" value="Genomic_DNA"/>
</dbReference>
<gene>
    <name evidence="2" type="ORF">EVAR_47368_1</name>
</gene>
<keyword evidence="3" id="KW-1185">Reference proteome</keyword>
<dbReference type="Proteomes" id="UP000299102">
    <property type="component" value="Unassembled WGS sequence"/>
</dbReference>
<proteinExistence type="predicted"/>
<reference evidence="2 3" key="1">
    <citation type="journal article" date="2019" name="Commun. Biol.">
        <title>The bagworm genome reveals a unique fibroin gene that provides high tensile strength.</title>
        <authorList>
            <person name="Kono N."/>
            <person name="Nakamura H."/>
            <person name="Ohtoshi R."/>
            <person name="Tomita M."/>
            <person name="Numata K."/>
            <person name="Arakawa K."/>
        </authorList>
    </citation>
    <scope>NUCLEOTIDE SEQUENCE [LARGE SCALE GENOMIC DNA]</scope>
</reference>
<sequence>MHHPHHNQHIYYDDFSTSDFVLALARDAPYGRGVKFSFFQIADLSADRALDSGPAPTLNHDSGSTLDLIPTVQTLAKGTSRRESRSVVRSTGRLTNNQPDNAACSLLGCSLTHTYRPRNTTAHTHSGAESPDSTER</sequence>
<feature type="region of interest" description="Disordered" evidence="1">
    <location>
        <begin position="116"/>
        <end position="136"/>
    </location>
</feature>
<name>A0A4C1WSN0_EUMVA</name>
<protein>
    <submittedName>
        <fullName evidence="2">Uncharacterized protein</fullName>
    </submittedName>
</protein>
<organism evidence="2 3">
    <name type="scientific">Eumeta variegata</name>
    <name type="common">Bagworm moth</name>
    <name type="synonym">Eumeta japonica</name>
    <dbReference type="NCBI Taxonomy" id="151549"/>
    <lineage>
        <taxon>Eukaryota</taxon>
        <taxon>Metazoa</taxon>
        <taxon>Ecdysozoa</taxon>
        <taxon>Arthropoda</taxon>
        <taxon>Hexapoda</taxon>
        <taxon>Insecta</taxon>
        <taxon>Pterygota</taxon>
        <taxon>Neoptera</taxon>
        <taxon>Endopterygota</taxon>
        <taxon>Lepidoptera</taxon>
        <taxon>Glossata</taxon>
        <taxon>Ditrysia</taxon>
        <taxon>Tineoidea</taxon>
        <taxon>Psychidae</taxon>
        <taxon>Oiketicinae</taxon>
        <taxon>Eumeta</taxon>
    </lineage>
</organism>
<feature type="region of interest" description="Disordered" evidence="1">
    <location>
        <begin position="75"/>
        <end position="99"/>
    </location>
</feature>
<evidence type="ECO:0000313" key="2">
    <source>
        <dbReference type="EMBL" id="GBP54496.1"/>
    </source>
</evidence>
<evidence type="ECO:0000256" key="1">
    <source>
        <dbReference type="SAM" id="MobiDB-lite"/>
    </source>
</evidence>
<comment type="caution">
    <text evidence="2">The sequence shown here is derived from an EMBL/GenBank/DDBJ whole genome shotgun (WGS) entry which is preliminary data.</text>
</comment>